<feature type="domain" description="Histidine kinase" evidence="4">
    <location>
        <begin position="637"/>
        <end position="906"/>
    </location>
</feature>
<dbReference type="InterPro" id="IPR003594">
    <property type="entry name" value="HATPase_dom"/>
</dbReference>
<dbReference type="CDD" id="cd00082">
    <property type="entry name" value="HisKA"/>
    <property type="match status" value="1"/>
</dbReference>
<feature type="region of interest" description="Disordered" evidence="3">
    <location>
        <begin position="273"/>
        <end position="320"/>
    </location>
</feature>
<gene>
    <name evidence="6" type="ORF">M430DRAFT_143895</name>
</gene>
<dbReference type="Pfam" id="PF00072">
    <property type="entry name" value="Response_reg"/>
    <property type="match status" value="1"/>
</dbReference>
<dbReference type="PANTHER" id="PTHR43719:SF69">
    <property type="entry name" value="HISTIDINE KINASE G7"/>
    <property type="match status" value="1"/>
</dbReference>
<feature type="compositionally biased region" description="Pro residues" evidence="3">
    <location>
        <begin position="1116"/>
        <end position="1127"/>
    </location>
</feature>
<evidence type="ECO:0000259" key="5">
    <source>
        <dbReference type="PROSITE" id="PS50110"/>
    </source>
</evidence>
<dbReference type="GeneID" id="36570933"/>
<feature type="region of interest" description="Disordered" evidence="3">
    <location>
        <begin position="522"/>
        <end position="551"/>
    </location>
</feature>
<dbReference type="PROSITE" id="PS50110">
    <property type="entry name" value="RESPONSE_REGULATORY"/>
    <property type="match status" value="1"/>
</dbReference>
<sequence length="1302" mass="142872">MPKSRTATARERELYRYYQPAQESGTADAQSPTVPQSSSDPCLTAFAQLGALRLNAKRGLITLSSISAEYILAEAGQSLSLQKDDDHKDRLWHGVGVLKDNSGLGPDLVKLFCTPEADVPFVVINDLTKHETFKHKSVVAGPPYVRSLACVPLISPLHSMVIGTYIVVDDKPRDGLNEDEITYLIDMATTVMDYLESGRIKKKEFRAERMVKAIGLFIEGKETLRDWWLEAGFKSHRSTVTKRARDDVGELKEVADAVFGVQDPPAEEISVNGMSGLPDRSDFCPATPSTETPSHLDLGDGRPAASRGDSLFSSSDTTVPSTILSQPRERAISMTTYEVDGVTPTSETKGHSVAFELPPESERPEISKELQEAVLSNEVKRVFSRAGNLIREAVGVSGVVYFDASVGSFGGGSETDALEEKAPQGSLIDAAILNGEDDVGLRSSDTDASMYGTPPESPVRPPEKTCNILGYSTRKRSSLRGHSPSSELCGFPEAVLRKLLKRYPHGMVFYFDEDGSYLSADSDEISGTKEKRRSLSPHRSNSLDSRSRRKRISREAEAAAILKALPGARSVFWFPLWDQSRERWFAGSLVWSTSPTRVLSTFEDLAYMAAFGNSTMTEVTRLFAQRISHMKSDFISSISHELRSPLHGILASVEFLQETPMSEIQTDMVGNIQASGKVLLDTIDHVLDFSKVNMKPKDLKQRTKRPGKRPRKPREEAKGLDGAEIEEVADVCVLSEEVIESIYIGHQITKLASSGGVVLGNQPPSASDEPPVTVIVDIAWSPNWTFEVDPGAWRRVLMNIFNNAMKYTNSGYVKVSLKITDDPQYRGKGTRPILSLSVQDSGKGMSKEFLNHHVYKPFAQEDELAEGAGLGLSIVRRIVHDLKGKIKISSEQGSGTDVTIRIPLMCATPLSKDVHGDLISEVKKETTGLKFCLQGFDRYPSIAETPTGILSADLEAAMLLKSSLKTLLTDWFGMESVTPLALGDSNVDVVILMESGITSLEDTLKSYSDARPATSKNLIAIVLCSAHHSDSTTVSYGSTRAFYLQQPYGPHKIAKILQNALSHRAANIPDAENRAKLEDSRSEAINDLKPKFKHPLRRTTTNTSATHDWATAKSNPEPPRAAEPPIKPSEELEIDSKPSNESANIGAENMRVLLVEDNEINLNLLVAYMRKLKLDHATACNGLEALDVYKRARGGFDAIFMDISMPVMSGTESTRHIRRFEREEGLHPVALIALTGAANPNTRQEAFSSGVDLFLTKPVPMKSLKVMLDNLKTNGRKGLMDGDVPSIYAGAYGPKSQIYHKI</sequence>
<dbReference type="SUPFAM" id="SSF52172">
    <property type="entry name" value="CheY-like"/>
    <property type="match status" value="1"/>
</dbReference>
<protein>
    <recommendedName>
        <fullName evidence="8">Histidine kinase</fullName>
    </recommendedName>
</protein>
<dbReference type="InterPro" id="IPR036890">
    <property type="entry name" value="HATPase_C_sf"/>
</dbReference>
<dbReference type="CDD" id="cd17546">
    <property type="entry name" value="REC_hyHK_CKI1_RcsC-like"/>
    <property type="match status" value="1"/>
</dbReference>
<feature type="compositionally biased region" description="Polar residues" evidence="3">
    <location>
        <begin position="311"/>
        <end position="320"/>
    </location>
</feature>
<feature type="compositionally biased region" description="Polar residues" evidence="3">
    <location>
        <begin position="21"/>
        <end position="38"/>
    </location>
</feature>
<feature type="modified residue" description="4-aspartylphosphate" evidence="2">
    <location>
        <position position="1202"/>
    </location>
</feature>
<evidence type="ECO:0000256" key="3">
    <source>
        <dbReference type="SAM" id="MobiDB-lite"/>
    </source>
</evidence>
<dbReference type="Pfam" id="PF02518">
    <property type="entry name" value="HATPase_c"/>
    <property type="match status" value="1"/>
</dbReference>
<dbReference type="InterPro" id="IPR001789">
    <property type="entry name" value="Sig_transdc_resp-reg_receiver"/>
</dbReference>
<organism evidence="6 7">
    <name type="scientific">Amorphotheca resinae ATCC 22711</name>
    <dbReference type="NCBI Taxonomy" id="857342"/>
    <lineage>
        <taxon>Eukaryota</taxon>
        <taxon>Fungi</taxon>
        <taxon>Dikarya</taxon>
        <taxon>Ascomycota</taxon>
        <taxon>Pezizomycotina</taxon>
        <taxon>Leotiomycetes</taxon>
        <taxon>Helotiales</taxon>
        <taxon>Amorphothecaceae</taxon>
        <taxon>Amorphotheca</taxon>
    </lineage>
</organism>
<dbReference type="InterPro" id="IPR050956">
    <property type="entry name" value="2C_system_His_kinase"/>
</dbReference>
<dbReference type="Gene3D" id="3.40.50.2300">
    <property type="match status" value="1"/>
</dbReference>
<dbReference type="SUPFAM" id="SSF55781">
    <property type="entry name" value="GAF domain-like"/>
    <property type="match status" value="1"/>
</dbReference>
<dbReference type="GO" id="GO:0000155">
    <property type="term" value="F:phosphorelay sensor kinase activity"/>
    <property type="evidence" value="ECO:0007669"/>
    <property type="project" value="InterPro"/>
</dbReference>
<dbReference type="SUPFAM" id="SSF55874">
    <property type="entry name" value="ATPase domain of HSP90 chaperone/DNA topoisomerase II/histidine kinase"/>
    <property type="match status" value="1"/>
</dbReference>
<evidence type="ECO:0000313" key="7">
    <source>
        <dbReference type="Proteomes" id="UP000241818"/>
    </source>
</evidence>
<accession>A0A2T3AWY9</accession>
<feature type="region of interest" description="Disordered" evidence="3">
    <location>
        <begin position="697"/>
        <end position="720"/>
    </location>
</feature>
<feature type="compositionally biased region" description="Basic residues" evidence="3">
    <location>
        <begin position="702"/>
        <end position="712"/>
    </location>
</feature>
<dbReference type="InterPro" id="IPR036097">
    <property type="entry name" value="HisK_dim/P_sf"/>
</dbReference>
<evidence type="ECO:0000313" key="6">
    <source>
        <dbReference type="EMBL" id="PSS13179.1"/>
    </source>
</evidence>
<dbReference type="SMART" id="SM00388">
    <property type="entry name" value="HisKA"/>
    <property type="match status" value="1"/>
</dbReference>
<dbReference type="SMART" id="SM00448">
    <property type="entry name" value="REC"/>
    <property type="match status" value="1"/>
</dbReference>
<dbReference type="InterPro" id="IPR004358">
    <property type="entry name" value="Sig_transdc_His_kin-like_C"/>
</dbReference>
<name>A0A2T3AWY9_AMORE</name>
<evidence type="ECO:0008006" key="8">
    <source>
        <dbReference type="Google" id="ProtNLM"/>
    </source>
</evidence>
<dbReference type="SUPFAM" id="SSF47384">
    <property type="entry name" value="Homodimeric domain of signal transducing histidine kinase"/>
    <property type="match status" value="1"/>
</dbReference>
<feature type="domain" description="Response regulatory" evidence="5">
    <location>
        <begin position="1151"/>
        <end position="1272"/>
    </location>
</feature>
<keyword evidence="1 2" id="KW-0597">Phosphoprotein</keyword>
<dbReference type="PROSITE" id="PS50109">
    <property type="entry name" value="HIS_KIN"/>
    <property type="match status" value="1"/>
</dbReference>
<feature type="compositionally biased region" description="Basic and acidic residues" evidence="3">
    <location>
        <begin position="1128"/>
        <end position="1138"/>
    </location>
</feature>
<dbReference type="Gene3D" id="1.10.287.130">
    <property type="match status" value="1"/>
</dbReference>
<dbReference type="Gene3D" id="3.30.565.10">
    <property type="entry name" value="Histidine kinase-like ATPase, C-terminal domain"/>
    <property type="match status" value="1"/>
</dbReference>
<dbReference type="OrthoDB" id="303614at2759"/>
<dbReference type="InterPro" id="IPR003661">
    <property type="entry name" value="HisK_dim/P_dom"/>
</dbReference>
<dbReference type="InterPro" id="IPR005467">
    <property type="entry name" value="His_kinase_dom"/>
</dbReference>
<dbReference type="Pfam" id="PF00512">
    <property type="entry name" value="HisKA"/>
    <property type="match status" value="1"/>
</dbReference>
<proteinExistence type="predicted"/>
<dbReference type="EMBL" id="KZ679014">
    <property type="protein sequence ID" value="PSS13179.1"/>
    <property type="molecule type" value="Genomic_DNA"/>
</dbReference>
<keyword evidence="7" id="KW-1185">Reference proteome</keyword>
<feature type="region of interest" description="Disordered" evidence="3">
    <location>
        <begin position="1"/>
        <end position="38"/>
    </location>
</feature>
<dbReference type="InParanoid" id="A0A2T3AWY9"/>
<feature type="compositionally biased region" description="Basic and acidic residues" evidence="3">
    <location>
        <begin position="1074"/>
        <end position="1090"/>
    </location>
</feature>
<dbReference type="SMART" id="SM00387">
    <property type="entry name" value="HATPase_c"/>
    <property type="match status" value="1"/>
</dbReference>
<dbReference type="PRINTS" id="PR00344">
    <property type="entry name" value="BCTRLSENSOR"/>
</dbReference>
<dbReference type="Proteomes" id="UP000241818">
    <property type="component" value="Unassembled WGS sequence"/>
</dbReference>
<dbReference type="PANTHER" id="PTHR43719">
    <property type="entry name" value="TWO-COMPONENT HISTIDINE KINASE"/>
    <property type="match status" value="1"/>
</dbReference>
<dbReference type="InterPro" id="IPR011006">
    <property type="entry name" value="CheY-like_superfamily"/>
</dbReference>
<dbReference type="STRING" id="857342.A0A2T3AWY9"/>
<evidence type="ECO:0000256" key="1">
    <source>
        <dbReference type="ARBA" id="ARBA00022553"/>
    </source>
</evidence>
<evidence type="ECO:0000259" key="4">
    <source>
        <dbReference type="PROSITE" id="PS50109"/>
    </source>
</evidence>
<reference evidence="6 7" key="1">
    <citation type="journal article" date="2018" name="New Phytol.">
        <title>Comparative genomics and transcriptomics depict ericoid mycorrhizal fungi as versatile saprotrophs and plant mutualists.</title>
        <authorList>
            <person name="Martino E."/>
            <person name="Morin E."/>
            <person name="Grelet G.A."/>
            <person name="Kuo A."/>
            <person name="Kohler A."/>
            <person name="Daghino S."/>
            <person name="Barry K.W."/>
            <person name="Cichocki N."/>
            <person name="Clum A."/>
            <person name="Dockter R.B."/>
            <person name="Hainaut M."/>
            <person name="Kuo R.C."/>
            <person name="LaButti K."/>
            <person name="Lindahl B.D."/>
            <person name="Lindquist E.A."/>
            <person name="Lipzen A."/>
            <person name="Khouja H.R."/>
            <person name="Magnuson J."/>
            <person name="Murat C."/>
            <person name="Ohm R.A."/>
            <person name="Singer S.W."/>
            <person name="Spatafora J.W."/>
            <person name="Wang M."/>
            <person name="Veneault-Fourrey C."/>
            <person name="Henrissat B."/>
            <person name="Grigoriev I.V."/>
            <person name="Martin F.M."/>
            <person name="Perotto S."/>
        </authorList>
    </citation>
    <scope>NUCLEOTIDE SEQUENCE [LARGE SCALE GENOMIC DNA]</scope>
    <source>
        <strain evidence="6 7">ATCC 22711</strain>
    </source>
</reference>
<dbReference type="RefSeq" id="XP_024719170.1">
    <property type="nucleotide sequence ID" value="XM_024862852.1"/>
</dbReference>
<feature type="region of interest" description="Disordered" evidence="3">
    <location>
        <begin position="1074"/>
        <end position="1143"/>
    </location>
</feature>
<evidence type="ECO:0000256" key="2">
    <source>
        <dbReference type="PROSITE-ProRule" id="PRU00169"/>
    </source>
</evidence>